<dbReference type="GO" id="GO:0000381">
    <property type="term" value="P:regulation of alternative mRNA splicing, via spliceosome"/>
    <property type="evidence" value="ECO:0007669"/>
    <property type="project" value="InterPro"/>
</dbReference>
<feature type="region of interest" description="Disordered" evidence="4">
    <location>
        <begin position="237"/>
        <end position="305"/>
    </location>
</feature>
<dbReference type="AlphaFoldDB" id="A0A2G5CLJ5"/>
<evidence type="ECO:0000256" key="4">
    <source>
        <dbReference type="SAM" id="MobiDB-lite"/>
    </source>
</evidence>
<feature type="coiled-coil region" evidence="3">
    <location>
        <begin position="94"/>
        <end position="124"/>
    </location>
</feature>
<evidence type="ECO:0000313" key="6">
    <source>
        <dbReference type="EMBL" id="PIA32154.1"/>
    </source>
</evidence>
<feature type="coiled-coil region" evidence="3">
    <location>
        <begin position="149"/>
        <end position="177"/>
    </location>
</feature>
<dbReference type="OrthoDB" id="446635at2759"/>
<feature type="domain" description="Nuclear speckle splicing regulatory protein 1 N-terminal" evidence="5">
    <location>
        <begin position="61"/>
        <end position="177"/>
    </location>
</feature>
<dbReference type="STRING" id="218851.A0A2G5CLJ5"/>
<feature type="compositionally biased region" description="Basic and acidic residues" evidence="4">
    <location>
        <begin position="269"/>
        <end position="297"/>
    </location>
</feature>
<comment type="similarity">
    <text evidence="1">Belongs to the NSRP1 family.</text>
</comment>
<dbReference type="Pfam" id="PF09745">
    <property type="entry name" value="NSRP1_N"/>
    <property type="match status" value="1"/>
</dbReference>
<dbReference type="EMBL" id="KZ305062">
    <property type="protein sequence ID" value="PIA32154.1"/>
    <property type="molecule type" value="Genomic_DNA"/>
</dbReference>
<evidence type="ECO:0000256" key="1">
    <source>
        <dbReference type="ARBA" id="ARBA00010126"/>
    </source>
</evidence>
<evidence type="ECO:0000256" key="3">
    <source>
        <dbReference type="SAM" id="Coils"/>
    </source>
</evidence>
<dbReference type="PANTHER" id="PTHR30060">
    <property type="entry name" value="INNER MEMBRANE PROTEIN"/>
    <property type="match status" value="1"/>
</dbReference>
<evidence type="ECO:0000256" key="2">
    <source>
        <dbReference type="ARBA" id="ARBA00023054"/>
    </source>
</evidence>
<dbReference type="FunCoup" id="A0A2G5CLJ5">
    <property type="interactions" value="862"/>
</dbReference>
<organism evidence="6 7">
    <name type="scientific">Aquilegia coerulea</name>
    <name type="common">Rocky mountain columbine</name>
    <dbReference type="NCBI Taxonomy" id="218851"/>
    <lineage>
        <taxon>Eukaryota</taxon>
        <taxon>Viridiplantae</taxon>
        <taxon>Streptophyta</taxon>
        <taxon>Embryophyta</taxon>
        <taxon>Tracheophyta</taxon>
        <taxon>Spermatophyta</taxon>
        <taxon>Magnoliopsida</taxon>
        <taxon>Ranunculales</taxon>
        <taxon>Ranunculaceae</taxon>
        <taxon>Thalictroideae</taxon>
        <taxon>Aquilegia</taxon>
    </lineage>
</organism>
<dbReference type="PANTHER" id="PTHR30060:SF0">
    <property type="entry name" value="COILED-COIL PROTEIN (DUF2040)-RELATED"/>
    <property type="match status" value="1"/>
</dbReference>
<evidence type="ECO:0000313" key="7">
    <source>
        <dbReference type="Proteomes" id="UP000230069"/>
    </source>
</evidence>
<dbReference type="Proteomes" id="UP000230069">
    <property type="component" value="Unassembled WGS sequence"/>
</dbReference>
<accession>A0A2G5CLJ5</accession>
<name>A0A2G5CLJ5_AQUCA</name>
<evidence type="ECO:0000259" key="5">
    <source>
        <dbReference type="Pfam" id="PF09745"/>
    </source>
</evidence>
<dbReference type="InParanoid" id="A0A2G5CLJ5"/>
<dbReference type="InterPro" id="IPR018612">
    <property type="entry name" value="NSRP1_N"/>
</dbReference>
<protein>
    <recommendedName>
        <fullName evidence="5">Nuclear speckle splicing regulatory protein 1 N-terminal domain-containing protein</fullName>
    </recommendedName>
</protein>
<gene>
    <name evidence="6" type="ORF">AQUCO_04500031v1</name>
</gene>
<sequence>MTSKYGLNLRIRPQNRPQVAQPVIINAVGFGNNNDDEEDENDVNQAIARQQLKTRAHREIEEQQKKALEEDPTVFDYDGVYDKMKVEAVRPLQVDKQERKSKYIERLMEKAKQREREHEIVYERKLAKERSKDEHLFADKDKYLTSAYKKKLAEQEKWLEEERRRELREEKEDVTKKSDITDFYLNLSKNVAFGAKGDEPSRQVKQEEKVETVVISEKDQVIPRMKLFSNFDEMKVKDQAEGSSLSENKTDSVDVRTEVNISLQDNVVDEQKPADKKEPDHHKRKEDALAAAKERYLSRKKGKVN</sequence>
<keyword evidence="2 3" id="KW-0175">Coiled coil</keyword>
<proteinExistence type="inferred from homology"/>
<feature type="compositionally biased region" description="Basic and acidic residues" evidence="4">
    <location>
        <begin position="248"/>
        <end position="257"/>
    </location>
</feature>
<reference evidence="6 7" key="1">
    <citation type="submission" date="2017-09" db="EMBL/GenBank/DDBJ databases">
        <title>WGS assembly of Aquilegia coerulea Goldsmith.</title>
        <authorList>
            <person name="Hodges S."/>
            <person name="Kramer E."/>
            <person name="Nordborg M."/>
            <person name="Tomkins J."/>
            <person name="Borevitz J."/>
            <person name="Derieg N."/>
            <person name="Yan J."/>
            <person name="Mihaltcheva S."/>
            <person name="Hayes R.D."/>
            <person name="Rokhsar D."/>
        </authorList>
    </citation>
    <scope>NUCLEOTIDE SEQUENCE [LARGE SCALE GENOMIC DNA]</scope>
    <source>
        <strain evidence="7">cv. Goldsmith</strain>
    </source>
</reference>
<keyword evidence="7" id="KW-1185">Reference proteome</keyword>